<evidence type="ECO:0000313" key="2">
    <source>
        <dbReference type="EMBL" id="QTR51608.1"/>
    </source>
</evidence>
<dbReference type="InterPro" id="IPR006597">
    <property type="entry name" value="Sel1-like"/>
</dbReference>
<protein>
    <submittedName>
        <fullName evidence="2">Sel1 repeat family protein</fullName>
    </submittedName>
</protein>
<name>A0ABX7X8Q4_9GAMM</name>
<gene>
    <name evidence="2" type="ORF">J8380_08730</name>
</gene>
<keyword evidence="3" id="KW-1185">Reference proteome</keyword>
<dbReference type="InterPro" id="IPR011990">
    <property type="entry name" value="TPR-like_helical_dom_sf"/>
</dbReference>
<dbReference type="SMART" id="SM00671">
    <property type="entry name" value="SEL1"/>
    <property type="match status" value="3"/>
</dbReference>
<dbReference type="Proteomes" id="UP000672027">
    <property type="component" value="Chromosome"/>
</dbReference>
<sequence length="342" mass="37991">MKRFLASLFPMVCLCGSNGWAESPAPHPKTAASFAMMAGEYERAAILLEPLATKGDPEAQYKLGLLGVEGAITTNAAILWMQKSADQGYSDAQFSLALSYLQGDGVGKDAPTGYKWLKKAAISNNPLAQYLLGRDLYEGSGIKQNIQEGISWLVKAAKTGETQSKEYLEKHDLRCPRDEKEAKLFGEPLVCSTRSSMKKAAQKNGYELTKTENVEATHPIMKGVFEDCYTKQNKATGRHDLCLRFSDNGLTLWIVSYNGLAKNEFNNLKEMLESEHGDGVYLPDLQQWQWRVDSRTTANIGNDAKNDSYLSLFLVDHISGKKFVDKSMSDSMKTAYQSKYSK</sequence>
<dbReference type="EMBL" id="CP072800">
    <property type="protein sequence ID" value="QTR51608.1"/>
    <property type="molecule type" value="Genomic_DNA"/>
</dbReference>
<dbReference type="Pfam" id="PF08238">
    <property type="entry name" value="Sel1"/>
    <property type="match status" value="3"/>
</dbReference>
<evidence type="ECO:0000256" key="1">
    <source>
        <dbReference type="SAM" id="SignalP"/>
    </source>
</evidence>
<feature type="signal peptide" evidence="1">
    <location>
        <begin position="1"/>
        <end position="21"/>
    </location>
</feature>
<dbReference type="PANTHER" id="PTHR11102:SF160">
    <property type="entry name" value="ERAD-ASSOCIATED E3 UBIQUITIN-PROTEIN LIGASE COMPONENT HRD3"/>
    <property type="match status" value="1"/>
</dbReference>
<reference evidence="2 3" key="1">
    <citation type="submission" date="2021-04" db="EMBL/GenBank/DDBJ databases">
        <title>Genomics, taxonomy and metabolism of representatives of sulfur bacteria of the genus Thiothrix: Thiothrix fructosivorans QT, Thiothrix unzii A1T and three new species, Thiothrix subterranea sp. nov., Thiothrix litoralis sp. nov. and 'Candidatus Thiothrix anitrata' sp. nov.</title>
        <authorList>
            <person name="Ravin N.V."/>
            <person name="Smolyakov D."/>
            <person name="Rudenko T.S."/>
            <person name="Mardanov A.V."/>
            <person name="Beletsky A.V."/>
            <person name="Markov N.D."/>
            <person name="Fomenkov A.I."/>
            <person name="Roberts R.J."/>
            <person name="Karnachuk O.V."/>
            <person name="Novikov A."/>
            <person name="Grabovich M.Y."/>
        </authorList>
    </citation>
    <scope>NUCLEOTIDE SEQUENCE [LARGE SCALE GENOMIC DNA]</scope>
    <source>
        <strain evidence="2 3">A52</strain>
    </source>
</reference>
<dbReference type="PANTHER" id="PTHR11102">
    <property type="entry name" value="SEL-1-LIKE PROTEIN"/>
    <property type="match status" value="1"/>
</dbReference>
<proteinExistence type="predicted"/>
<dbReference type="InterPro" id="IPR050767">
    <property type="entry name" value="Sel1_AlgK"/>
</dbReference>
<evidence type="ECO:0000313" key="3">
    <source>
        <dbReference type="Proteomes" id="UP000672027"/>
    </source>
</evidence>
<organism evidence="2 3">
    <name type="scientific">Candidatus Thiothrix anitrata</name>
    <dbReference type="NCBI Taxonomy" id="2823902"/>
    <lineage>
        <taxon>Bacteria</taxon>
        <taxon>Pseudomonadati</taxon>
        <taxon>Pseudomonadota</taxon>
        <taxon>Gammaproteobacteria</taxon>
        <taxon>Thiotrichales</taxon>
        <taxon>Thiotrichaceae</taxon>
        <taxon>Thiothrix</taxon>
    </lineage>
</organism>
<dbReference type="RefSeq" id="WP_210230215.1">
    <property type="nucleotide sequence ID" value="NZ_CP072800.1"/>
</dbReference>
<accession>A0ABX7X8Q4</accession>
<feature type="chain" id="PRO_5047231409" evidence="1">
    <location>
        <begin position="22"/>
        <end position="342"/>
    </location>
</feature>
<keyword evidence="1" id="KW-0732">Signal</keyword>
<dbReference type="SUPFAM" id="SSF81901">
    <property type="entry name" value="HCP-like"/>
    <property type="match status" value="1"/>
</dbReference>
<dbReference type="Gene3D" id="1.25.40.10">
    <property type="entry name" value="Tetratricopeptide repeat domain"/>
    <property type="match status" value="1"/>
</dbReference>